<dbReference type="EMBL" id="CP021255">
    <property type="protein sequence ID" value="AVD71750.1"/>
    <property type="molecule type" value="Genomic_DNA"/>
</dbReference>
<gene>
    <name evidence="1" type="ORF">CAY53_09990</name>
</gene>
<dbReference type="Proteomes" id="UP000239867">
    <property type="component" value="Chromosome"/>
</dbReference>
<accession>A0A2L1GPZ6</accession>
<dbReference type="AlphaFoldDB" id="A0A2L1GPZ6"/>
<evidence type="ECO:0000313" key="2">
    <source>
        <dbReference type="Proteomes" id="UP000239867"/>
    </source>
</evidence>
<reference evidence="1 2" key="1">
    <citation type="journal article" date="2018" name="MBio">
        <title>Insights into the evolution of host association through the isolation and characterization of a novel human periodontal pathobiont, Desulfobulbus oralis.</title>
        <authorList>
            <person name="Cross K.L."/>
            <person name="Chirania P."/>
            <person name="Xiong W."/>
            <person name="Beall C.J."/>
            <person name="Elkins J.G."/>
            <person name="Giannone R.J."/>
            <person name="Griffen A.L."/>
            <person name="Guss A.M."/>
            <person name="Hettich R.L."/>
            <person name="Joshi S.S."/>
            <person name="Mokrzan E.M."/>
            <person name="Martin R.K."/>
            <person name="Zhulin I.B."/>
            <person name="Leys E.J."/>
            <person name="Podar M."/>
        </authorList>
    </citation>
    <scope>NUCLEOTIDE SEQUENCE [LARGE SCALE GENOMIC DNA]</scope>
    <source>
        <strain evidence="1 2">ORNL</strain>
    </source>
</reference>
<dbReference type="KEGG" id="deo:CAY53_09990"/>
<keyword evidence="2" id="KW-1185">Reference proteome</keyword>
<protein>
    <submittedName>
        <fullName evidence="1">Uncharacterized protein</fullName>
    </submittedName>
</protein>
<sequence length="82" mass="9071">MPGKLLVIIHHQAAALQPIRQTDQGNLPDCTARQMVVTDTAGDSLPLICSGDQPSTSRAWTRDCSALSSSLKDCRQRLRRRR</sequence>
<evidence type="ECO:0000313" key="1">
    <source>
        <dbReference type="EMBL" id="AVD71750.1"/>
    </source>
</evidence>
<dbReference type="RefSeq" id="WP_104936983.1">
    <property type="nucleotide sequence ID" value="NZ_CP021255.1"/>
</dbReference>
<proteinExistence type="predicted"/>
<name>A0A2L1GPZ6_9BACT</name>
<organism evidence="1 2">
    <name type="scientific">Desulfobulbus oralis</name>
    <dbReference type="NCBI Taxonomy" id="1986146"/>
    <lineage>
        <taxon>Bacteria</taxon>
        <taxon>Pseudomonadati</taxon>
        <taxon>Thermodesulfobacteriota</taxon>
        <taxon>Desulfobulbia</taxon>
        <taxon>Desulfobulbales</taxon>
        <taxon>Desulfobulbaceae</taxon>
        <taxon>Desulfobulbus</taxon>
    </lineage>
</organism>